<feature type="compositionally biased region" description="Basic residues" evidence="1">
    <location>
        <begin position="213"/>
        <end position="223"/>
    </location>
</feature>
<sequence>ELGRRRRRAARARRGHLGLAPRARRRGAELPRRARWGAAGAEDRAGAGGRVRGHDLADRGQRPGRRRAGGAGRDPRGVPRAGAARPDAPARRAHGRLGVRLGAPGHHRADRRLADRAPAGRLVADRSGVLAEGLPRARGRRRRHARPAAPAAQRAARAVRRLGLPRRPEPLLVDAHRRGAPARAGARRGPGGAAGARERAQGPGPRAVVPARTRGHRLRRRRGPRDDQRARRRGHRRGVGRGPDLRRRQPHPPRARRRPRRRGRRRRARGARAGRRVAAVRLLRRRDRRQRRGAGLPPRRAVLVVAGEGAPAHPAARTEHLRERDRHPRRLHDPRAGPVGELGRPAGRPAGPRHRRGLRRGGRPGRHGLRPHRRPGPPGPRRLPGRHRPREHGVLRRL</sequence>
<feature type="compositionally biased region" description="Low complexity" evidence="1">
    <location>
        <begin position="78"/>
        <end position="87"/>
    </location>
</feature>
<feature type="compositionally biased region" description="Basic and acidic residues" evidence="1">
    <location>
        <begin position="52"/>
        <end position="61"/>
    </location>
</feature>
<keyword evidence="2" id="KW-0378">Hydrolase</keyword>
<feature type="region of interest" description="Disordered" evidence="1">
    <location>
        <begin position="1"/>
        <end position="120"/>
    </location>
</feature>
<dbReference type="AlphaFoldDB" id="A0A6J4JTQ8"/>
<dbReference type="GO" id="GO:0008233">
    <property type="term" value="F:peptidase activity"/>
    <property type="evidence" value="ECO:0007669"/>
    <property type="project" value="UniProtKB-KW"/>
</dbReference>
<feature type="compositionally biased region" description="Basic and acidic residues" evidence="1">
    <location>
        <begin position="316"/>
        <end position="335"/>
    </location>
</feature>
<proteinExistence type="predicted"/>
<feature type="region of interest" description="Disordered" evidence="1">
    <location>
        <begin position="133"/>
        <end position="398"/>
    </location>
</feature>
<feature type="compositionally biased region" description="Basic residues" evidence="1">
    <location>
        <begin position="248"/>
        <end position="275"/>
    </location>
</feature>
<feature type="compositionally biased region" description="Basic residues" evidence="1">
    <location>
        <begin position="230"/>
        <end position="239"/>
    </location>
</feature>
<feature type="compositionally biased region" description="Basic residues" evidence="1">
    <location>
        <begin position="282"/>
        <end position="292"/>
    </location>
</feature>
<feature type="non-terminal residue" evidence="2">
    <location>
        <position position="1"/>
    </location>
</feature>
<organism evidence="2">
    <name type="scientific">uncultured Actinomycetospora sp</name>
    <dbReference type="NCBI Taxonomy" id="1135996"/>
    <lineage>
        <taxon>Bacteria</taxon>
        <taxon>Bacillati</taxon>
        <taxon>Actinomycetota</taxon>
        <taxon>Actinomycetes</taxon>
        <taxon>Pseudonocardiales</taxon>
        <taxon>Pseudonocardiaceae</taxon>
        <taxon>Actinomycetospora</taxon>
        <taxon>environmental samples</taxon>
    </lineage>
</organism>
<feature type="compositionally biased region" description="Low complexity" evidence="1">
    <location>
        <begin position="147"/>
        <end position="156"/>
    </location>
</feature>
<feature type="compositionally biased region" description="Basic and acidic residues" evidence="1">
    <location>
        <begin position="166"/>
        <end position="177"/>
    </location>
</feature>
<evidence type="ECO:0000256" key="1">
    <source>
        <dbReference type="SAM" id="MobiDB-lite"/>
    </source>
</evidence>
<keyword evidence="2" id="KW-0645">Protease</keyword>
<accession>A0A6J4JTQ8</accession>
<feature type="compositionally biased region" description="Basic residues" evidence="1">
    <location>
        <begin position="1"/>
        <end position="16"/>
    </location>
</feature>
<dbReference type="GO" id="GO:0006508">
    <property type="term" value="P:proteolysis"/>
    <property type="evidence" value="ECO:0007669"/>
    <property type="project" value="UniProtKB-KW"/>
</dbReference>
<name>A0A6J4JTQ8_9PSEU</name>
<feature type="non-terminal residue" evidence="2">
    <location>
        <position position="398"/>
    </location>
</feature>
<reference evidence="2" key="1">
    <citation type="submission" date="2020-02" db="EMBL/GenBank/DDBJ databases">
        <authorList>
            <person name="Meier V. D."/>
        </authorList>
    </citation>
    <scope>NUCLEOTIDE SEQUENCE</scope>
    <source>
        <strain evidence="2">AVDCRST_MAG54</strain>
    </source>
</reference>
<dbReference type="EMBL" id="CADCTH010000518">
    <property type="protein sequence ID" value="CAA9287069.1"/>
    <property type="molecule type" value="Genomic_DNA"/>
</dbReference>
<feature type="compositionally biased region" description="Basic residues" evidence="1">
    <location>
        <begin position="137"/>
        <end position="146"/>
    </location>
</feature>
<evidence type="ECO:0000313" key="2">
    <source>
        <dbReference type="EMBL" id="CAA9287069.1"/>
    </source>
</evidence>
<gene>
    <name evidence="2" type="ORF">AVDCRST_MAG54-4122</name>
</gene>
<protein>
    <submittedName>
        <fullName evidence="2">Putative serine protease</fullName>
    </submittedName>
</protein>
<feature type="compositionally biased region" description="Basic residues" evidence="1">
    <location>
        <begin position="351"/>
        <end position="375"/>
    </location>
</feature>